<dbReference type="Pfam" id="PF09912">
    <property type="entry name" value="DUF2141"/>
    <property type="match status" value="1"/>
</dbReference>
<feature type="region of interest" description="Disordered" evidence="1">
    <location>
        <begin position="95"/>
        <end position="120"/>
    </location>
</feature>
<keyword evidence="4" id="KW-1185">Reference proteome</keyword>
<dbReference type="EMBL" id="JAATJE010000001">
    <property type="protein sequence ID" value="NJC34212.1"/>
    <property type="molecule type" value="Genomic_DNA"/>
</dbReference>
<name>A0ABX0XLG3_9SPHN</name>
<gene>
    <name evidence="3" type="ORF">GGR88_001686</name>
</gene>
<reference evidence="3 4" key="1">
    <citation type="submission" date="2020-03" db="EMBL/GenBank/DDBJ databases">
        <title>Genomic Encyclopedia of Type Strains, Phase IV (KMG-IV): sequencing the most valuable type-strain genomes for metagenomic binning, comparative biology and taxonomic classification.</title>
        <authorList>
            <person name="Goeker M."/>
        </authorList>
    </citation>
    <scope>NUCLEOTIDE SEQUENCE [LARGE SCALE GENOMIC DNA]</scope>
    <source>
        <strain evidence="3 4">DSM 27651</strain>
    </source>
</reference>
<comment type="caution">
    <text evidence="3">The sequence shown here is derived from an EMBL/GenBank/DDBJ whole genome shotgun (WGS) entry which is preliminary data.</text>
</comment>
<proteinExistence type="predicted"/>
<evidence type="ECO:0000256" key="2">
    <source>
        <dbReference type="SAM" id="SignalP"/>
    </source>
</evidence>
<evidence type="ECO:0000256" key="1">
    <source>
        <dbReference type="SAM" id="MobiDB-lite"/>
    </source>
</evidence>
<dbReference type="Proteomes" id="UP000734218">
    <property type="component" value="Unassembled WGS sequence"/>
</dbReference>
<protein>
    <submittedName>
        <fullName evidence="3">Uncharacterized protein (DUF2141 family)</fullName>
    </submittedName>
</protein>
<feature type="signal peptide" evidence="2">
    <location>
        <begin position="1"/>
        <end position="23"/>
    </location>
</feature>
<dbReference type="RefSeq" id="WP_167954081.1">
    <property type="nucleotide sequence ID" value="NZ_JAATJE010000001.1"/>
</dbReference>
<accession>A0ABX0XLG3</accession>
<feature type="compositionally biased region" description="Basic and acidic residues" evidence="1">
    <location>
        <begin position="95"/>
        <end position="109"/>
    </location>
</feature>
<evidence type="ECO:0000313" key="4">
    <source>
        <dbReference type="Proteomes" id="UP000734218"/>
    </source>
</evidence>
<organism evidence="3 4">
    <name type="scientific">Sphingomonas jejuensis</name>
    <dbReference type="NCBI Taxonomy" id="904715"/>
    <lineage>
        <taxon>Bacteria</taxon>
        <taxon>Pseudomonadati</taxon>
        <taxon>Pseudomonadota</taxon>
        <taxon>Alphaproteobacteria</taxon>
        <taxon>Sphingomonadales</taxon>
        <taxon>Sphingomonadaceae</taxon>
        <taxon>Sphingomonas</taxon>
    </lineage>
</organism>
<evidence type="ECO:0000313" key="3">
    <source>
        <dbReference type="EMBL" id="NJC34212.1"/>
    </source>
</evidence>
<sequence length="166" mass="17205">MRKYPLAAAAMAAMIIPGGAALAQPAACRGTALLVSVSGFKERAGTLRVQTYAGAANYADGHRRVSRIEVPVPRGSGPVDVCVPLPGAGDYAVSIRHDANGDGRSDRGDGGGFSNNPRLSLGQAISRRNPSYDSVRVDAGAGRVTPVPITLNYLRGLSIGPIRRNP</sequence>
<feature type="chain" id="PRO_5046010821" evidence="2">
    <location>
        <begin position="24"/>
        <end position="166"/>
    </location>
</feature>
<dbReference type="InterPro" id="IPR018673">
    <property type="entry name" value="DUF2141"/>
</dbReference>
<keyword evidence="2" id="KW-0732">Signal</keyword>